<reference evidence="2" key="1">
    <citation type="submission" date="2022-04" db="EMBL/GenBank/DDBJ databases">
        <title>A functionally conserved STORR gene fusion in Papaver species that diverged 16.8 million years ago.</title>
        <authorList>
            <person name="Catania T."/>
        </authorList>
    </citation>
    <scope>NUCLEOTIDE SEQUENCE</scope>
    <source>
        <strain evidence="2">S-188037</strain>
    </source>
</reference>
<evidence type="ECO:0000313" key="2">
    <source>
        <dbReference type="EMBL" id="KAI3924914.1"/>
    </source>
</evidence>
<feature type="compositionally biased region" description="Acidic residues" evidence="1">
    <location>
        <begin position="52"/>
        <end position="97"/>
    </location>
</feature>
<feature type="region of interest" description="Disordered" evidence="1">
    <location>
        <begin position="51"/>
        <end position="97"/>
    </location>
</feature>
<evidence type="ECO:0000313" key="3">
    <source>
        <dbReference type="Proteomes" id="UP001202328"/>
    </source>
</evidence>
<keyword evidence="3" id="KW-1185">Reference proteome</keyword>
<dbReference type="EMBL" id="JAJJMB010008256">
    <property type="protein sequence ID" value="KAI3924914.1"/>
    <property type="molecule type" value="Genomic_DNA"/>
</dbReference>
<dbReference type="AlphaFoldDB" id="A0AAD4SV61"/>
<feature type="non-terminal residue" evidence="2">
    <location>
        <position position="129"/>
    </location>
</feature>
<name>A0AAD4SV61_9MAGN</name>
<dbReference type="Proteomes" id="UP001202328">
    <property type="component" value="Unassembled WGS sequence"/>
</dbReference>
<proteinExistence type="predicted"/>
<sequence length="129" mass="14017">AICSVYNLLNNFLTFHNVKILNISGMLSTNQGLIALLKAAPNLESLVFEKYMEDEIEDSDEDSENDSDGVEGDGDDDNGVDDADTGEGENNIDNEDAAAECGVNDECEDDSWVLDIVTNGCFFPQLKIS</sequence>
<comment type="caution">
    <text evidence="2">The sequence shown here is derived from an EMBL/GenBank/DDBJ whole genome shotgun (WGS) entry which is preliminary data.</text>
</comment>
<protein>
    <submittedName>
        <fullName evidence="2">Uncharacterized protein</fullName>
    </submittedName>
</protein>
<accession>A0AAD4SV61</accession>
<gene>
    <name evidence="2" type="ORF">MKW98_031165</name>
</gene>
<organism evidence="2 3">
    <name type="scientific">Papaver atlanticum</name>
    <dbReference type="NCBI Taxonomy" id="357466"/>
    <lineage>
        <taxon>Eukaryota</taxon>
        <taxon>Viridiplantae</taxon>
        <taxon>Streptophyta</taxon>
        <taxon>Embryophyta</taxon>
        <taxon>Tracheophyta</taxon>
        <taxon>Spermatophyta</taxon>
        <taxon>Magnoliopsida</taxon>
        <taxon>Ranunculales</taxon>
        <taxon>Papaveraceae</taxon>
        <taxon>Papaveroideae</taxon>
        <taxon>Papaver</taxon>
    </lineage>
</organism>
<evidence type="ECO:0000256" key="1">
    <source>
        <dbReference type="SAM" id="MobiDB-lite"/>
    </source>
</evidence>